<comment type="caution">
    <text evidence="3">The sequence shown here is derived from an EMBL/GenBank/DDBJ whole genome shotgun (WGS) entry which is preliminary data.</text>
</comment>
<dbReference type="GO" id="GO:0004519">
    <property type="term" value="F:endonuclease activity"/>
    <property type="evidence" value="ECO:0007669"/>
    <property type="project" value="UniProtKB-KW"/>
</dbReference>
<gene>
    <name evidence="3" type="ORF">B0H17DRAFT_1174796</name>
</gene>
<evidence type="ECO:0000313" key="3">
    <source>
        <dbReference type="EMBL" id="KAJ7706795.1"/>
    </source>
</evidence>
<evidence type="ECO:0000259" key="2">
    <source>
        <dbReference type="Pfam" id="PF14529"/>
    </source>
</evidence>
<feature type="chain" id="PRO_5042217831" evidence="1">
    <location>
        <begin position="27"/>
        <end position="245"/>
    </location>
</feature>
<accession>A0AAD7GWL2</accession>
<dbReference type="InterPro" id="IPR036691">
    <property type="entry name" value="Endo/exonu/phosph_ase_sf"/>
</dbReference>
<dbReference type="Pfam" id="PF14529">
    <property type="entry name" value="Exo_endo_phos_2"/>
    <property type="match status" value="1"/>
</dbReference>
<proteinExistence type="predicted"/>
<protein>
    <submittedName>
        <fullName evidence="3">Endonuclease-reverse transcriptase-domain-containing protein</fullName>
    </submittedName>
</protein>
<feature type="non-terminal residue" evidence="3">
    <location>
        <position position="245"/>
    </location>
</feature>
<dbReference type="SUPFAM" id="SSF56219">
    <property type="entry name" value="DNase I-like"/>
    <property type="match status" value="1"/>
</dbReference>
<organism evidence="3 4">
    <name type="scientific">Mycena rosella</name>
    <name type="common">Pink bonnet</name>
    <name type="synonym">Agaricus rosellus</name>
    <dbReference type="NCBI Taxonomy" id="1033263"/>
    <lineage>
        <taxon>Eukaryota</taxon>
        <taxon>Fungi</taxon>
        <taxon>Dikarya</taxon>
        <taxon>Basidiomycota</taxon>
        <taxon>Agaricomycotina</taxon>
        <taxon>Agaricomycetes</taxon>
        <taxon>Agaricomycetidae</taxon>
        <taxon>Agaricales</taxon>
        <taxon>Marasmiineae</taxon>
        <taxon>Mycenaceae</taxon>
        <taxon>Mycena</taxon>
    </lineage>
</organism>
<evidence type="ECO:0000313" key="4">
    <source>
        <dbReference type="Proteomes" id="UP001221757"/>
    </source>
</evidence>
<evidence type="ECO:0000256" key="1">
    <source>
        <dbReference type="SAM" id="SignalP"/>
    </source>
</evidence>
<keyword evidence="3" id="KW-0378">Hydrolase</keyword>
<feature type="signal peptide" evidence="1">
    <location>
        <begin position="1"/>
        <end position="26"/>
    </location>
</feature>
<keyword evidence="3" id="KW-0540">Nuclease</keyword>
<sequence>MNHAAWLIAKIKVPALGVIAVGTATATPQDRPAIILGDFNLHHELWSCAAKNNIMRSQRFLDWMSDTGFALLNKKGEVTYTPHSEEGSSSVLDLTFVNAAAINEDTVKEWSIDRSMSYGSDHHGIRWKLHHGRTEIDNITGARYNLKDVDPEDWSKAVRDELERQRDGIRPSWTMTAQVAPERKPNVNAKPWWNKELKEAAENPGKVQSELKNYEASHGFHSRDLRAKVKKVGNLFKRLCKATKA</sequence>
<keyword evidence="1" id="KW-0732">Signal</keyword>
<keyword evidence="4" id="KW-1185">Reference proteome</keyword>
<feature type="domain" description="Endonuclease/exonuclease/phosphatase" evidence="2">
    <location>
        <begin position="27"/>
        <end position="125"/>
    </location>
</feature>
<dbReference type="AlphaFoldDB" id="A0AAD7GWL2"/>
<dbReference type="EMBL" id="JARKIE010000006">
    <property type="protein sequence ID" value="KAJ7706795.1"/>
    <property type="molecule type" value="Genomic_DNA"/>
</dbReference>
<reference evidence="3" key="1">
    <citation type="submission" date="2023-03" db="EMBL/GenBank/DDBJ databases">
        <title>Massive genome expansion in bonnet fungi (Mycena s.s.) driven by repeated elements and novel gene families across ecological guilds.</title>
        <authorList>
            <consortium name="Lawrence Berkeley National Laboratory"/>
            <person name="Harder C.B."/>
            <person name="Miyauchi S."/>
            <person name="Viragh M."/>
            <person name="Kuo A."/>
            <person name="Thoen E."/>
            <person name="Andreopoulos B."/>
            <person name="Lu D."/>
            <person name="Skrede I."/>
            <person name="Drula E."/>
            <person name="Henrissat B."/>
            <person name="Morin E."/>
            <person name="Kohler A."/>
            <person name="Barry K."/>
            <person name="LaButti K."/>
            <person name="Morin E."/>
            <person name="Salamov A."/>
            <person name="Lipzen A."/>
            <person name="Mereny Z."/>
            <person name="Hegedus B."/>
            <person name="Baldrian P."/>
            <person name="Stursova M."/>
            <person name="Weitz H."/>
            <person name="Taylor A."/>
            <person name="Grigoriev I.V."/>
            <person name="Nagy L.G."/>
            <person name="Martin F."/>
            <person name="Kauserud H."/>
        </authorList>
    </citation>
    <scope>NUCLEOTIDE SEQUENCE</scope>
    <source>
        <strain evidence="3">CBHHK067</strain>
    </source>
</reference>
<dbReference type="Proteomes" id="UP001221757">
    <property type="component" value="Unassembled WGS sequence"/>
</dbReference>
<dbReference type="InterPro" id="IPR005135">
    <property type="entry name" value="Endo/exonuclease/phosphatase"/>
</dbReference>
<dbReference type="Gene3D" id="3.60.10.10">
    <property type="entry name" value="Endonuclease/exonuclease/phosphatase"/>
    <property type="match status" value="1"/>
</dbReference>
<name>A0AAD7GWL2_MYCRO</name>
<keyword evidence="3" id="KW-0255">Endonuclease</keyword>